<protein>
    <submittedName>
        <fullName evidence="8">Uncharacterized protein</fullName>
    </submittedName>
</protein>
<dbReference type="EMBL" id="JAATIQ010000099">
    <property type="protein sequence ID" value="KAF4382942.1"/>
    <property type="molecule type" value="Genomic_DNA"/>
</dbReference>
<reference evidence="8 9" key="1">
    <citation type="journal article" date="2020" name="bioRxiv">
        <title>Sequence and annotation of 42 cannabis genomes reveals extensive copy number variation in cannabinoid synthesis and pathogen resistance genes.</title>
        <authorList>
            <person name="Mckernan K.J."/>
            <person name="Helbert Y."/>
            <person name="Kane L.T."/>
            <person name="Ebling H."/>
            <person name="Zhang L."/>
            <person name="Liu B."/>
            <person name="Eaton Z."/>
            <person name="Mclaughlin S."/>
            <person name="Kingan S."/>
            <person name="Baybayan P."/>
            <person name="Concepcion G."/>
            <person name="Jordan M."/>
            <person name="Riva A."/>
            <person name="Barbazuk W."/>
            <person name="Harkins T."/>
        </authorList>
    </citation>
    <scope>NUCLEOTIDE SEQUENCE [LARGE SCALE GENOMIC DNA]</scope>
    <source>
        <strain evidence="9">cv. Jamaican Lion 4</strain>
        <tissue evidence="8">Leaf</tissue>
    </source>
</reference>
<feature type="compositionally biased region" description="Basic and acidic residues" evidence="5">
    <location>
        <begin position="532"/>
        <end position="550"/>
    </location>
</feature>
<feature type="compositionally biased region" description="Basic and acidic residues" evidence="5">
    <location>
        <begin position="104"/>
        <end position="127"/>
    </location>
</feature>
<dbReference type="Pfam" id="PF07808">
    <property type="entry name" value="RED_N"/>
    <property type="match status" value="1"/>
</dbReference>
<evidence type="ECO:0000256" key="2">
    <source>
        <dbReference type="ARBA" id="ARBA00006660"/>
    </source>
</evidence>
<gene>
    <name evidence="8" type="ORF">G4B88_010113</name>
</gene>
<evidence type="ECO:0000256" key="5">
    <source>
        <dbReference type="SAM" id="MobiDB-lite"/>
    </source>
</evidence>
<dbReference type="Proteomes" id="UP000583929">
    <property type="component" value="Unassembled WGS sequence"/>
</dbReference>
<evidence type="ECO:0000256" key="3">
    <source>
        <dbReference type="ARBA" id="ARBA00022737"/>
    </source>
</evidence>
<comment type="subcellular location">
    <subcellularLocation>
        <location evidence="1">Nucleus</location>
    </subcellularLocation>
</comment>
<comment type="similarity">
    <text evidence="2">Belongs to the RED family.</text>
</comment>
<keyword evidence="4" id="KW-0539">Nucleus</keyword>
<dbReference type="InterPro" id="IPR012492">
    <property type="entry name" value="RED_C"/>
</dbReference>
<feature type="region of interest" description="Disordered" evidence="5">
    <location>
        <begin position="529"/>
        <end position="556"/>
    </location>
</feature>
<evidence type="ECO:0000256" key="4">
    <source>
        <dbReference type="ARBA" id="ARBA00023242"/>
    </source>
</evidence>
<keyword evidence="3" id="KW-0677">Repeat</keyword>
<keyword evidence="9" id="KW-1185">Reference proteome</keyword>
<evidence type="ECO:0000313" key="9">
    <source>
        <dbReference type="Proteomes" id="UP000583929"/>
    </source>
</evidence>
<proteinExistence type="inferred from homology"/>
<feature type="region of interest" description="Disordered" evidence="5">
    <location>
        <begin position="268"/>
        <end position="291"/>
    </location>
</feature>
<feature type="domain" description="Protein RED C-terminal" evidence="6">
    <location>
        <begin position="488"/>
        <end position="540"/>
    </location>
</feature>
<dbReference type="AlphaFoldDB" id="A0A7J6GJ97"/>
<evidence type="ECO:0000259" key="6">
    <source>
        <dbReference type="Pfam" id="PF07807"/>
    </source>
</evidence>
<feature type="region of interest" description="Disordered" evidence="5">
    <location>
        <begin position="308"/>
        <end position="330"/>
    </location>
</feature>
<feature type="compositionally biased region" description="Basic and acidic residues" evidence="5">
    <location>
        <begin position="7"/>
        <end position="39"/>
    </location>
</feature>
<dbReference type="InterPro" id="IPR039896">
    <property type="entry name" value="Red-like"/>
</dbReference>
<organism evidence="8 9">
    <name type="scientific">Cannabis sativa</name>
    <name type="common">Hemp</name>
    <name type="synonym">Marijuana</name>
    <dbReference type="NCBI Taxonomy" id="3483"/>
    <lineage>
        <taxon>Eukaryota</taxon>
        <taxon>Viridiplantae</taxon>
        <taxon>Streptophyta</taxon>
        <taxon>Embryophyta</taxon>
        <taxon>Tracheophyta</taxon>
        <taxon>Spermatophyta</taxon>
        <taxon>Magnoliopsida</taxon>
        <taxon>eudicotyledons</taxon>
        <taxon>Gunneridae</taxon>
        <taxon>Pentapetalae</taxon>
        <taxon>rosids</taxon>
        <taxon>fabids</taxon>
        <taxon>Rosales</taxon>
        <taxon>Cannabaceae</taxon>
        <taxon>Cannabis</taxon>
    </lineage>
</organism>
<name>A0A7J6GJ97_CANSA</name>
<feature type="region of interest" description="Disordered" evidence="5">
    <location>
        <begin position="104"/>
        <end position="128"/>
    </location>
</feature>
<feature type="domain" description="RED-like N-terminal" evidence="7">
    <location>
        <begin position="5"/>
        <end position="223"/>
    </location>
</feature>
<dbReference type="GO" id="GO:0005634">
    <property type="term" value="C:nucleus"/>
    <property type="evidence" value="ECO:0007669"/>
    <property type="project" value="UniProtKB-SubCell"/>
</dbReference>
<evidence type="ECO:0000313" key="8">
    <source>
        <dbReference type="EMBL" id="KAF4382942.1"/>
    </source>
</evidence>
<sequence length="556" mass="63853">MTSAKKNYKEKVRRKEEKAAEQPELPKYRDRAKERREDQNPDYEPTELGSFHAVAPPGTVDLGPAEAQKFSIEKSKYLGGDVEHTHLVKGLDYALLNKIRSEIDKKPDSGEESDGKQPRASKEDQHVSFRTATAKSVYQWIVKPQTVIKSNEMFLPGRMAFIFNMENGYSHDIPTTVHRSRADCPQPEEMVTVSVDGSVLDRISKIMSYLRLGSSGKVLKKKKKDRDVKGNNHNQLQRYLLWLMIMMKMISTQSLIVGFQRFKLNEKSCHPPPPLPPRKNHVDSREHQGPTTVARVEEEDIFVGEGVEYDIPGKDGSQSPLSEDMEESPRNKEKVSYFTEPVYGPVQPPALPQEWQEANGYDAMQTQALPGAYQGDWQEYQYAEQLAYPDQYIQPNMQAFEMQAEAANNVLQDPRFMTQEEKDRGLGSVFKRDDQRLQQLRERDAREKDPNFISESYSECYPGYQEYNREVVDSDDEDDLSKMDMGGRKEAMPKAAFQFGVKMQDGRKTRKQNKDQKLTNELHKINKILARKKNDKEGDDGGHYDDDLQPGKKLRV</sequence>
<evidence type="ECO:0000256" key="1">
    <source>
        <dbReference type="ARBA" id="ARBA00004123"/>
    </source>
</evidence>
<feature type="region of interest" description="Disordered" evidence="5">
    <location>
        <begin position="1"/>
        <end position="62"/>
    </location>
</feature>
<dbReference type="PANTHER" id="PTHR12765">
    <property type="entry name" value="RED PROTEIN IK FACTOR CYTOKINE IK"/>
    <property type="match status" value="1"/>
</dbReference>
<comment type="caution">
    <text evidence="8">The sequence shown here is derived from an EMBL/GenBank/DDBJ whole genome shotgun (WGS) entry which is preliminary data.</text>
</comment>
<evidence type="ECO:0000259" key="7">
    <source>
        <dbReference type="Pfam" id="PF07808"/>
    </source>
</evidence>
<dbReference type="InterPro" id="IPR012916">
    <property type="entry name" value="RED_N"/>
</dbReference>
<dbReference type="Pfam" id="PF07807">
    <property type="entry name" value="RED_C"/>
    <property type="match status" value="1"/>
</dbReference>
<accession>A0A7J6GJ97</accession>